<dbReference type="SUPFAM" id="SSF109998">
    <property type="entry name" value="Triger factor/SurA peptide-binding domain-like"/>
    <property type="match status" value="1"/>
</dbReference>
<dbReference type="PANTHER" id="PTHR47637:SF1">
    <property type="entry name" value="CHAPERONE SURA"/>
    <property type="match status" value="1"/>
</dbReference>
<dbReference type="InterPro" id="IPR046357">
    <property type="entry name" value="PPIase_dom_sf"/>
</dbReference>
<evidence type="ECO:0000256" key="6">
    <source>
        <dbReference type="PROSITE-ProRule" id="PRU00278"/>
    </source>
</evidence>
<dbReference type="Pfam" id="PF09312">
    <property type="entry name" value="SurA_N"/>
    <property type="match status" value="1"/>
</dbReference>
<accession>A0ABW5JLE3</accession>
<dbReference type="InterPro" id="IPR000297">
    <property type="entry name" value="PPIase_PpiC"/>
</dbReference>
<dbReference type="PANTHER" id="PTHR47637">
    <property type="entry name" value="CHAPERONE SURA"/>
    <property type="match status" value="1"/>
</dbReference>
<dbReference type="PROSITE" id="PS50198">
    <property type="entry name" value="PPIC_PPIASE_2"/>
    <property type="match status" value="2"/>
</dbReference>
<dbReference type="EMBL" id="JBHULI010000024">
    <property type="protein sequence ID" value="MFD2532273.1"/>
    <property type="molecule type" value="Genomic_DNA"/>
</dbReference>
<dbReference type="Pfam" id="PF00639">
    <property type="entry name" value="Rotamase"/>
    <property type="match status" value="2"/>
</dbReference>
<feature type="signal peptide" evidence="7">
    <location>
        <begin position="1"/>
        <end position="23"/>
    </location>
</feature>
<dbReference type="GO" id="GO:0003755">
    <property type="term" value="F:peptidyl-prolyl cis-trans isomerase activity"/>
    <property type="evidence" value="ECO:0007669"/>
    <property type="project" value="UniProtKB-EC"/>
</dbReference>
<keyword evidence="2" id="KW-0574">Periplasm</keyword>
<comment type="caution">
    <text evidence="9">The sequence shown here is derived from an EMBL/GenBank/DDBJ whole genome shotgun (WGS) entry which is preliminary data.</text>
</comment>
<keyword evidence="5 6" id="KW-0413">Isomerase</keyword>
<evidence type="ECO:0000313" key="10">
    <source>
        <dbReference type="Proteomes" id="UP001597460"/>
    </source>
</evidence>
<dbReference type="InterPro" id="IPR027304">
    <property type="entry name" value="Trigger_fact/SurA_dom_sf"/>
</dbReference>
<evidence type="ECO:0000259" key="8">
    <source>
        <dbReference type="PROSITE" id="PS50198"/>
    </source>
</evidence>
<sequence length="456" mass="52196">MKNNLFFVPLIFLSFLFTTQSYAQEAPKLADRIVAHVNENIVLKSEIDQNVADYLRQAQVSGENVEFSRELWFQFLESAINNYVLLEKAEIDSITVSDDQVNMQMDQRIRQLTAQAGSQQALEQAFGKSIIQLRADFRENFREQMIANRVQQQKRSSITITRPEVEEFFNNIPSDSLPTIPEQVSLSQIVKIPPARGNAKELAYEFAKQLRDSIVVHGKSIEELARRHSADRGSAQDGGLLPLMSLDELVPEYSAAASALQPGGISNVVETQFGFHVIQLNRRVGDRIETNHILISVDENQLDEDYAINELNTLRDSILTNPEVTFSEVARKESEDPNTANYGGKVFDPQTGERLIALNRLDPSMYRIVLMMDEEGAISEPKSFTLQSQNKKAYRIVRLDRQIPEHVANLDQDYERIKSIALQQKQFRIMQNWLKELRNDIYIDYKIDVPWTETNL</sequence>
<keyword evidence="1 7" id="KW-0732">Signal</keyword>
<evidence type="ECO:0000256" key="5">
    <source>
        <dbReference type="ARBA" id="ARBA00023235"/>
    </source>
</evidence>
<reference evidence="10" key="1">
    <citation type="journal article" date="2019" name="Int. J. Syst. Evol. Microbiol.">
        <title>The Global Catalogue of Microorganisms (GCM) 10K type strain sequencing project: providing services to taxonomists for standard genome sequencing and annotation.</title>
        <authorList>
            <consortium name="The Broad Institute Genomics Platform"/>
            <consortium name="The Broad Institute Genome Sequencing Center for Infectious Disease"/>
            <person name="Wu L."/>
            <person name="Ma J."/>
        </authorList>
    </citation>
    <scope>NUCLEOTIDE SEQUENCE [LARGE SCALE GENOMIC DNA]</scope>
    <source>
        <strain evidence="10">KCTC 52042</strain>
    </source>
</reference>
<gene>
    <name evidence="9" type="ORF">ACFSVN_07430</name>
</gene>
<dbReference type="InterPro" id="IPR050280">
    <property type="entry name" value="OMP_Chaperone_SurA"/>
</dbReference>
<dbReference type="RefSeq" id="WP_390300573.1">
    <property type="nucleotide sequence ID" value="NZ_JBHULI010000024.1"/>
</dbReference>
<name>A0ABW5JLE3_9BACT</name>
<evidence type="ECO:0000256" key="1">
    <source>
        <dbReference type="ARBA" id="ARBA00022729"/>
    </source>
</evidence>
<keyword evidence="10" id="KW-1185">Reference proteome</keyword>
<dbReference type="Gene3D" id="1.10.4030.10">
    <property type="entry name" value="Porin chaperone SurA, peptide-binding domain"/>
    <property type="match status" value="1"/>
</dbReference>
<keyword evidence="3 6" id="KW-0697">Rotamase</keyword>
<evidence type="ECO:0000256" key="4">
    <source>
        <dbReference type="ARBA" id="ARBA00023186"/>
    </source>
</evidence>
<keyword evidence="4" id="KW-0143">Chaperone</keyword>
<proteinExistence type="predicted"/>
<dbReference type="InterPro" id="IPR015391">
    <property type="entry name" value="SurA_N"/>
</dbReference>
<dbReference type="Gene3D" id="3.10.50.40">
    <property type="match status" value="2"/>
</dbReference>
<feature type="chain" id="PRO_5046991467" evidence="7">
    <location>
        <begin position="24"/>
        <end position="456"/>
    </location>
</feature>
<dbReference type="Proteomes" id="UP001597460">
    <property type="component" value="Unassembled WGS sequence"/>
</dbReference>
<dbReference type="EC" id="5.2.1.8" evidence="9"/>
<evidence type="ECO:0000313" key="9">
    <source>
        <dbReference type="EMBL" id="MFD2532273.1"/>
    </source>
</evidence>
<organism evidence="9 10">
    <name type="scientific">Gracilimonas halophila</name>
    <dbReference type="NCBI Taxonomy" id="1834464"/>
    <lineage>
        <taxon>Bacteria</taxon>
        <taxon>Pseudomonadati</taxon>
        <taxon>Balneolota</taxon>
        <taxon>Balneolia</taxon>
        <taxon>Balneolales</taxon>
        <taxon>Balneolaceae</taxon>
        <taxon>Gracilimonas</taxon>
    </lineage>
</organism>
<feature type="domain" description="PpiC" evidence="8">
    <location>
        <begin position="181"/>
        <end position="282"/>
    </location>
</feature>
<dbReference type="SUPFAM" id="SSF54534">
    <property type="entry name" value="FKBP-like"/>
    <property type="match status" value="2"/>
</dbReference>
<feature type="domain" description="PpiC" evidence="8">
    <location>
        <begin position="285"/>
        <end position="346"/>
    </location>
</feature>
<evidence type="ECO:0000256" key="3">
    <source>
        <dbReference type="ARBA" id="ARBA00023110"/>
    </source>
</evidence>
<evidence type="ECO:0000256" key="2">
    <source>
        <dbReference type="ARBA" id="ARBA00022764"/>
    </source>
</evidence>
<evidence type="ECO:0000256" key="7">
    <source>
        <dbReference type="SAM" id="SignalP"/>
    </source>
</evidence>
<protein>
    <submittedName>
        <fullName evidence="9">Peptidylprolyl isomerase</fullName>
        <ecNumber evidence="9">5.2.1.8</ecNumber>
    </submittedName>
</protein>